<keyword evidence="2" id="KW-1185">Reference proteome</keyword>
<gene>
    <name evidence="1" type="ORF">MILVUS5_LOCUS9769</name>
</gene>
<protein>
    <submittedName>
        <fullName evidence="1">Uncharacterized protein</fullName>
    </submittedName>
</protein>
<organism evidence="1 2">
    <name type="scientific">Trifolium pratense</name>
    <name type="common">Red clover</name>
    <dbReference type="NCBI Taxonomy" id="57577"/>
    <lineage>
        <taxon>Eukaryota</taxon>
        <taxon>Viridiplantae</taxon>
        <taxon>Streptophyta</taxon>
        <taxon>Embryophyta</taxon>
        <taxon>Tracheophyta</taxon>
        <taxon>Spermatophyta</taxon>
        <taxon>Magnoliopsida</taxon>
        <taxon>eudicotyledons</taxon>
        <taxon>Gunneridae</taxon>
        <taxon>Pentapetalae</taxon>
        <taxon>rosids</taxon>
        <taxon>fabids</taxon>
        <taxon>Fabales</taxon>
        <taxon>Fabaceae</taxon>
        <taxon>Papilionoideae</taxon>
        <taxon>50 kb inversion clade</taxon>
        <taxon>NPAAA clade</taxon>
        <taxon>Hologalegina</taxon>
        <taxon>IRL clade</taxon>
        <taxon>Trifolieae</taxon>
        <taxon>Trifolium</taxon>
    </lineage>
</organism>
<name>A0ACB0J5M1_TRIPR</name>
<accession>A0ACB0J5M1</accession>
<dbReference type="EMBL" id="CASHSV030000024">
    <property type="protein sequence ID" value="CAJ2639805.1"/>
    <property type="molecule type" value="Genomic_DNA"/>
</dbReference>
<sequence length="234" mass="26507">MATTLSNMSFYAPTSSSKMNKLSNVKLTPLSRTMNRSFCTNVKAMAGDEARLQRAKQQQLPPKMKVSQASPRVLLNQFPVARTVQQMMDTMDRIVEDPLVYSNNSPWIVVENGEHSKAKIPWLIKEEQKDYKLRFNMPGMSKNDVKVWIEESMLVVKAEKIAKENHEGQANGGGELSPEHDDWPANSYGRYHQRISLPENIEFEKIKAQVRDGVLYITIPKAKASSKVIGIDVQ</sequence>
<reference evidence="1" key="1">
    <citation type="submission" date="2023-10" db="EMBL/GenBank/DDBJ databases">
        <authorList>
            <person name="Rodriguez Cubillos JULIANA M."/>
            <person name="De Vega J."/>
        </authorList>
    </citation>
    <scope>NUCLEOTIDE SEQUENCE</scope>
</reference>
<comment type="caution">
    <text evidence="1">The sequence shown here is derived from an EMBL/GenBank/DDBJ whole genome shotgun (WGS) entry which is preliminary data.</text>
</comment>
<evidence type="ECO:0000313" key="2">
    <source>
        <dbReference type="Proteomes" id="UP001177021"/>
    </source>
</evidence>
<proteinExistence type="predicted"/>
<evidence type="ECO:0000313" key="1">
    <source>
        <dbReference type="EMBL" id="CAJ2639805.1"/>
    </source>
</evidence>
<dbReference type="Proteomes" id="UP001177021">
    <property type="component" value="Unassembled WGS sequence"/>
</dbReference>